<keyword evidence="5" id="KW-0472">Membrane</keyword>
<dbReference type="CTD" id="8240238"/>
<dbReference type="EMBL" id="DS235418">
    <property type="protein sequence ID" value="EEB15599.1"/>
    <property type="molecule type" value="Genomic_DNA"/>
</dbReference>
<reference evidence="6" key="2">
    <citation type="submission" date="2007-04" db="EMBL/GenBank/DDBJ databases">
        <title>The genome of the human body louse.</title>
        <authorList>
            <consortium name="The Human Body Louse Genome Consortium"/>
            <person name="Kirkness E."/>
            <person name="Walenz B."/>
            <person name="Hass B."/>
            <person name="Bruggner R."/>
            <person name="Strausberg R."/>
        </authorList>
    </citation>
    <scope>NUCLEOTIDE SEQUENCE</scope>
    <source>
        <strain evidence="6">USDA</strain>
    </source>
</reference>
<dbReference type="OMA" id="DQIQMSL"/>
<dbReference type="PRINTS" id="PR00080">
    <property type="entry name" value="SDRFAMILY"/>
</dbReference>
<dbReference type="Gene3D" id="3.40.50.720">
    <property type="entry name" value="NAD(P)-binding Rossmann-like Domain"/>
    <property type="match status" value="1"/>
</dbReference>
<name>E0VQE3_PEDHC</name>
<dbReference type="Pfam" id="PF00106">
    <property type="entry name" value="adh_short"/>
    <property type="match status" value="1"/>
</dbReference>
<dbReference type="PANTHER" id="PTHR24322">
    <property type="entry name" value="PKSB"/>
    <property type="match status" value="1"/>
</dbReference>
<comment type="similarity">
    <text evidence="1 4">Belongs to the short-chain dehydrogenases/reductases (SDR) family.</text>
</comment>
<proteinExistence type="inferred from homology"/>
<dbReference type="EMBL" id="AAZO01004398">
    <property type="status" value="NOT_ANNOTATED_CDS"/>
    <property type="molecule type" value="Genomic_DNA"/>
</dbReference>
<dbReference type="KEGG" id="phu:Phum_PHUM376560"/>
<dbReference type="EC" id="1.1.1.100" evidence="6"/>
<protein>
    <submittedName>
        <fullName evidence="6 7">Alcohol dehydrogenase, putative</fullName>
        <ecNumber evidence="6">1.1.1.100</ecNumber>
    </submittedName>
</protein>
<evidence type="ECO:0000256" key="3">
    <source>
        <dbReference type="ARBA" id="ARBA00023027"/>
    </source>
</evidence>
<reference evidence="6" key="1">
    <citation type="submission" date="2007-04" db="EMBL/GenBank/DDBJ databases">
        <title>Annotation of Pediculus humanus corporis strain USDA.</title>
        <authorList>
            <person name="Kirkness E."/>
            <person name="Hannick L."/>
            <person name="Hass B."/>
            <person name="Bruggner R."/>
            <person name="Lawson D."/>
            <person name="Bidwell S."/>
            <person name="Joardar V."/>
            <person name="Caler E."/>
            <person name="Walenz B."/>
            <person name="Inman J."/>
            <person name="Schobel S."/>
            <person name="Galinsky K."/>
            <person name="Amedeo P."/>
            <person name="Strausberg R."/>
        </authorList>
    </citation>
    <scope>NUCLEOTIDE SEQUENCE</scope>
    <source>
        <strain evidence="6">USDA</strain>
    </source>
</reference>
<dbReference type="FunFam" id="3.40.50.720:FF:000202">
    <property type="entry name" value="Short-chain dehydrogenase/reductase family 16C member 6"/>
    <property type="match status" value="1"/>
</dbReference>
<dbReference type="FunCoup" id="E0VQE3">
    <property type="interactions" value="90"/>
</dbReference>
<dbReference type="InterPro" id="IPR036291">
    <property type="entry name" value="NAD(P)-bd_dom_sf"/>
</dbReference>
<dbReference type="AlphaFoldDB" id="E0VQE3"/>
<evidence type="ECO:0000313" key="6">
    <source>
        <dbReference type="EMBL" id="EEB15599.1"/>
    </source>
</evidence>
<keyword evidence="8" id="KW-1185">Reference proteome</keyword>
<dbReference type="Proteomes" id="UP000009046">
    <property type="component" value="Unassembled WGS sequence"/>
</dbReference>
<sequence>MNDIEERLYETVRLIKDIFLFFLLSAYYFCESIILFFIPRKFRRKNVVGEIVLVTGAGGGIGRLIALKFAKLGATVIVWDIKKDGIKDTVELITKYGGKAHGFTCDLTDRDEIYRTANAIKKSIGDVTILINNAGVVYGKTLLDLPDNEIDRTFQVNILAHYWTTKAFLKHMMLKNHGHIVTVASVAGLLGTYKCTDYSATKFAAVGFHESLFTELKANGYDGIQLTLICPYYINTGMFYGVKPRLMAMLEPEEVAEQSVAAILANEINVTLPTCVRFFLPLKCFLPDKLCWALMYYVMQGPQSMMTFKGQEKNENIKVK</sequence>
<keyword evidence="5" id="KW-1133">Transmembrane helix</keyword>
<evidence type="ECO:0000256" key="4">
    <source>
        <dbReference type="RuleBase" id="RU000363"/>
    </source>
</evidence>
<feature type="transmembrane region" description="Helical" evidence="5">
    <location>
        <begin position="18"/>
        <end position="38"/>
    </location>
</feature>
<evidence type="ECO:0000313" key="8">
    <source>
        <dbReference type="Proteomes" id="UP000009046"/>
    </source>
</evidence>
<dbReference type="STRING" id="121224.E0VQE3"/>
<evidence type="ECO:0000256" key="1">
    <source>
        <dbReference type="ARBA" id="ARBA00006484"/>
    </source>
</evidence>
<dbReference type="GO" id="GO:0004316">
    <property type="term" value="F:3-oxoacyl-[acyl-carrier-protein] reductase (NADPH) activity"/>
    <property type="evidence" value="ECO:0007669"/>
    <property type="project" value="UniProtKB-EC"/>
</dbReference>
<dbReference type="eggNOG" id="KOG1201">
    <property type="taxonomic scope" value="Eukaryota"/>
</dbReference>
<keyword evidence="3" id="KW-0520">NAD</keyword>
<dbReference type="OrthoDB" id="10253736at2759"/>
<dbReference type="SUPFAM" id="SSF51735">
    <property type="entry name" value="NAD(P)-binding Rossmann-fold domains"/>
    <property type="match status" value="1"/>
</dbReference>
<evidence type="ECO:0000313" key="7">
    <source>
        <dbReference type="EnsemblMetazoa" id="PHUM376560-PA"/>
    </source>
</evidence>
<keyword evidence="5" id="KW-0812">Transmembrane</keyword>
<reference evidence="7" key="3">
    <citation type="submission" date="2021-02" db="UniProtKB">
        <authorList>
            <consortium name="EnsemblMetazoa"/>
        </authorList>
    </citation>
    <scope>IDENTIFICATION</scope>
    <source>
        <strain evidence="7">USDA</strain>
    </source>
</reference>
<dbReference type="GeneID" id="8240238"/>
<dbReference type="CDD" id="cd05339">
    <property type="entry name" value="17beta-HSDXI-like_SDR_c"/>
    <property type="match status" value="1"/>
</dbReference>
<dbReference type="GO" id="GO:0005811">
    <property type="term" value="C:lipid droplet"/>
    <property type="evidence" value="ECO:0007669"/>
    <property type="project" value="TreeGrafter"/>
</dbReference>
<keyword evidence="2 6" id="KW-0560">Oxidoreductase</keyword>
<dbReference type="InterPro" id="IPR002347">
    <property type="entry name" value="SDR_fam"/>
</dbReference>
<evidence type="ECO:0000256" key="2">
    <source>
        <dbReference type="ARBA" id="ARBA00023002"/>
    </source>
</evidence>
<dbReference type="PRINTS" id="PR00081">
    <property type="entry name" value="GDHRDH"/>
</dbReference>
<organism>
    <name type="scientific">Pediculus humanus subsp. corporis</name>
    <name type="common">Body louse</name>
    <dbReference type="NCBI Taxonomy" id="121224"/>
    <lineage>
        <taxon>Eukaryota</taxon>
        <taxon>Metazoa</taxon>
        <taxon>Ecdysozoa</taxon>
        <taxon>Arthropoda</taxon>
        <taxon>Hexapoda</taxon>
        <taxon>Insecta</taxon>
        <taxon>Pterygota</taxon>
        <taxon>Neoptera</taxon>
        <taxon>Paraneoptera</taxon>
        <taxon>Psocodea</taxon>
        <taxon>Troctomorpha</taxon>
        <taxon>Phthiraptera</taxon>
        <taxon>Anoplura</taxon>
        <taxon>Pediculidae</taxon>
        <taxon>Pediculus</taxon>
    </lineage>
</organism>
<dbReference type="EnsemblMetazoa" id="PHUM376560-RA">
    <property type="protein sequence ID" value="PHUM376560-PA"/>
    <property type="gene ID" value="PHUM376560"/>
</dbReference>
<dbReference type="InParanoid" id="E0VQE3"/>
<dbReference type="HOGENOM" id="CLU_010194_2_5_1"/>
<gene>
    <name evidence="7" type="primary">8240238</name>
    <name evidence="6" type="ORF">Phum_PHUM376560</name>
</gene>
<accession>E0VQE3</accession>
<evidence type="ECO:0000256" key="5">
    <source>
        <dbReference type="SAM" id="Phobius"/>
    </source>
</evidence>
<dbReference type="RefSeq" id="XP_002428337.1">
    <property type="nucleotide sequence ID" value="XM_002428292.1"/>
</dbReference>
<dbReference type="PANTHER" id="PTHR24322:SF729">
    <property type="entry name" value="MIP05442P"/>
    <property type="match status" value="1"/>
</dbReference>
<dbReference type="VEuPathDB" id="VectorBase:PHUM376560"/>